<keyword evidence="2" id="KW-0812">Transmembrane</keyword>
<evidence type="ECO:0000256" key="1">
    <source>
        <dbReference type="SAM" id="MobiDB-lite"/>
    </source>
</evidence>
<protein>
    <submittedName>
        <fullName evidence="3">Uncharacterized protein</fullName>
    </submittedName>
</protein>
<keyword evidence="2" id="KW-0472">Membrane</keyword>
<dbReference type="AlphaFoldDB" id="A0A0G2ACT8"/>
<sequence length="100" mass="11024">MEQNPYTPPERQTPTIEETSTNSPVGPIIGTVIVIALLALGGWYFWSVLNDRPSAELPLIQGDVTPTEEESWVPPTSNSDDAATIEAELNAMNMDNFEQY</sequence>
<accession>A0A0G2ACT8</accession>
<dbReference type="EMBL" id="LCRF01000046">
    <property type="protein sequence ID" value="KKW30249.1"/>
    <property type="molecule type" value="Genomic_DNA"/>
</dbReference>
<evidence type="ECO:0000313" key="3">
    <source>
        <dbReference type="EMBL" id="KKW30249.1"/>
    </source>
</evidence>
<dbReference type="Proteomes" id="UP000034445">
    <property type="component" value="Unassembled WGS sequence"/>
</dbReference>
<comment type="caution">
    <text evidence="3">The sequence shown here is derived from an EMBL/GenBank/DDBJ whole genome shotgun (WGS) entry which is preliminary data.</text>
</comment>
<organism evidence="3 4">
    <name type="scientific">Candidatus Kaiserbacteria bacterium GW2011_GWC2_52_8b</name>
    <dbReference type="NCBI Taxonomy" id="1618676"/>
    <lineage>
        <taxon>Bacteria</taxon>
        <taxon>Candidatus Kaiseribacteriota</taxon>
    </lineage>
</organism>
<evidence type="ECO:0000313" key="4">
    <source>
        <dbReference type="Proteomes" id="UP000034445"/>
    </source>
</evidence>
<gene>
    <name evidence="3" type="ORF">UY74_C0046G0001</name>
</gene>
<reference evidence="3 4" key="1">
    <citation type="journal article" date="2015" name="Nature">
        <title>rRNA introns, odd ribosomes, and small enigmatic genomes across a large radiation of phyla.</title>
        <authorList>
            <person name="Brown C.T."/>
            <person name="Hug L.A."/>
            <person name="Thomas B.C."/>
            <person name="Sharon I."/>
            <person name="Castelle C.J."/>
            <person name="Singh A."/>
            <person name="Wilkins M.J."/>
            <person name="Williams K.H."/>
            <person name="Banfield J.F."/>
        </authorList>
    </citation>
    <scope>NUCLEOTIDE SEQUENCE [LARGE SCALE GENOMIC DNA]</scope>
</reference>
<feature type="non-terminal residue" evidence="3">
    <location>
        <position position="100"/>
    </location>
</feature>
<keyword evidence="2" id="KW-1133">Transmembrane helix</keyword>
<feature type="transmembrane region" description="Helical" evidence="2">
    <location>
        <begin position="28"/>
        <end position="46"/>
    </location>
</feature>
<name>A0A0G2ACT8_9BACT</name>
<feature type="region of interest" description="Disordered" evidence="1">
    <location>
        <begin position="1"/>
        <end position="23"/>
    </location>
</feature>
<evidence type="ECO:0000256" key="2">
    <source>
        <dbReference type="SAM" id="Phobius"/>
    </source>
</evidence>
<proteinExistence type="predicted"/>